<gene>
    <name evidence="2" type="ORF">V6N12_022958</name>
</gene>
<keyword evidence="3" id="KW-1185">Reference proteome</keyword>
<dbReference type="EMBL" id="JBBPBM010000004">
    <property type="protein sequence ID" value="KAK8588523.1"/>
    <property type="molecule type" value="Genomic_DNA"/>
</dbReference>
<dbReference type="PANTHER" id="PTHR36384">
    <property type="entry name" value="SAWADEE PROTEIN"/>
    <property type="match status" value="1"/>
</dbReference>
<dbReference type="PANTHER" id="PTHR36384:SF1">
    <property type="entry name" value="SAWADEE PROTEIN"/>
    <property type="match status" value="1"/>
</dbReference>
<dbReference type="InterPro" id="IPR032001">
    <property type="entry name" value="SAWADEE_dom"/>
</dbReference>
<evidence type="ECO:0000313" key="2">
    <source>
        <dbReference type="EMBL" id="KAK8588523.1"/>
    </source>
</evidence>
<feature type="domain" description="SAWADEE" evidence="1">
    <location>
        <begin position="17"/>
        <end position="159"/>
    </location>
</feature>
<dbReference type="Gene3D" id="2.30.30.140">
    <property type="match status" value="1"/>
</dbReference>
<protein>
    <recommendedName>
        <fullName evidence="1">SAWADEE domain-containing protein</fullName>
    </recommendedName>
</protein>
<accession>A0ABR2FX32</accession>
<dbReference type="Pfam" id="PF16719">
    <property type="entry name" value="SAWADEE"/>
    <property type="match status" value="1"/>
</dbReference>
<evidence type="ECO:0000259" key="1">
    <source>
        <dbReference type="Pfam" id="PF16719"/>
    </source>
</evidence>
<organism evidence="2 3">
    <name type="scientific">Hibiscus sabdariffa</name>
    <name type="common">roselle</name>
    <dbReference type="NCBI Taxonomy" id="183260"/>
    <lineage>
        <taxon>Eukaryota</taxon>
        <taxon>Viridiplantae</taxon>
        <taxon>Streptophyta</taxon>
        <taxon>Embryophyta</taxon>
        <taxon>Tracheophyta</taxon>
        <taxon>Spermatophyta</taxon>
        <taxon>Magnoliopsida</taxon>
        <taxon>eudicotyledons</taxon>
        <taxon>Gunneridae</taxon>
        <taxon>Pentapetalae</taxon>
        <taxon>rosids</taxon>
        <taxon>malvids</taxon>
        <taxon>Malvales</taxon>
        <taxon>Malvaceae</taxon>
        <taxon>Malvoideae</taxon>
        <taxon>Hibiscus</taxon>
    </lineage>
</organism>
<comment type="caution">
    <text evidence="2">The sequence shown here is derived from an EMBL/GenBank/DDBJ whole genome shotgun (WGS) entry which is preliminary data.</text>
</comment>
<evidence type="ECO:0000313" key="3">
    <source>
        <dbReference type="Proteomes" id="UP001472677"/>
    </source>
</evidence>
<reference evidence="2 3" key="1">
    <citation type="journal article" date="2024" name="G3 (Bethesda)">
        <title>Genome assembly of Hibiscus sabdariffa L. provides insights into metabolisms of medicinal natural products.</title>
        <authorList>
            <person name="Kim T."/>
        </authorList>
    </citation>
    <scope>NUCLEOTIDE SEQUENCE [LARGE SCALE GENOMIC DNA]</scope>
    <source>
        <strain evidence="2">TK-2024</strain>
        <tissue evidence="2">Old leaves</tissue>
    </source>
</reference>
<proteinExistence type="predicted"/>
<dbReference type="Proteomes" id="UP001472677">
    <property type="component" value="Unassembled WGS sequence"/>
</dbReference>
<name>A0ABR2FX32_9ROSI</name>
<sequence length="409" mass="46554">MPQSGASHSSDTAEEGYDMEFRSSLDDAWYSVRLLLEGESSNKLRIKYDHFPDNIDDVFEAENFKSEDEINDFVGRFRKVSAQLQDHDCSKVVKGMHVCASDTFSGGEVLFYDAIVDDILRKEHSNLNDQEECNCIFLVFWLHGPIVGNVSYKGVANICLPQDSELHPKVATFRDIAISNSTKASHKFVSGTTSKDLVIQLKENNSSLIVKQKQSFAGNLRHGKYAWQPSSEVRPSEGGNCDDRQDTDVGGDKKLYVILVQNLEKELSSLAVSKFIHKQTSIATQVYIFPSLPWEPYTNGVIMLDCIKDVERRLFGFLQNPNHFIVSSNGRPWVATEKLSMNDNWTLMLKSPNKLLNRRDVGFNNELKVVCSGTKEYEKAKEQRDLFLQFIDHQKRLYEKLRSEEISIS</sequence>